<evidence type="ECO:0000256" key="2">
    <source>
        <dbReference type="ARBA" id="ARBA00022448"/>
    </source>
</evidence>
<evidence type="ECO:0000256" key="8">
    <source>
        <dbReference type="SAM" id="Phobius"/>
    </source>
</evidence>
<dbReference type="Pfam" id="PF05405">
    <property type="entry name" value="Mt_ATP-synt_B"/>
    <property type="match status" value="1"/>
</dbReference>
<dbReference type="EMBL" id="MN662311">
    <property type="protein sequence ID" value="QGN73937.1"/>
    <property type="molecule type" value="Genomic_DNA"/>
</dbReference>
<dbReference type="AlphaFoldDB" id="A0A650AKH2"/>
<reference evidence="9" key="1">
    <citation type="submission" date="2019-11" db="EMBL/GenBank/DDBJ databases">
        <title>Complete mitogenomes of the marine picoplanktonic green algae Prasinoderma sp. MBIC 10622 and Prasinococcus capsulatus CCMP 1194 (Palmophyllophyceae).</title>
        <authorList>
            <person name="Turmel M."/>
            <person name="Otis C."/>
            <person name="Lemieux C."/>
        </authorList>
    </citation>
    <scope>NUCLEOTIDE SEQUENCE</scope>
</reference>
<keyword evidence="5" id="KW-0406">Ion transport</keyword>
<evidence type="ECO:0000256" key="7">
    <source>
        <dbReference type="ARBA" id="ARBA00023136"/>
    </source>
</evidence>
<sequence>MSQTTFNSSHFVGGLVLLGVLGVLTSKQILLLNEETLVAICFAGFVAVAYRYGGALIDGALRARSEAIQVELSQYLTLQEEVLEALVREHQTHAAVTEVLKDLGIFASQAMGEMASARQIQLQHYLASQVQQRIRTLAGLEGSLIRALQAAVVAGFRGAVCEEFRRMDPNQRKELVRSAIASLNAG</sequence>
<evidence type="ECO:0000256" key="3">
    <source>
        <dbReference type="ARBA" id="ARBA00022547"/>
    </source>
</evidence>
<dbReference type="InterPro" id="IPR008688">
    <property type="entry name" value="ATP_synth_Bsub_B/MI25"/>
</dbReference>
<protein>
    <submittedName>
        <fullName evidence="9">ATP synthase F0 subunit beta</fullName>
    </submittedName>
</protein>
<accession>A0A650AKH2</accession>
<keyword evidence="8" id="KW-1133">Transmembrane helix</keyword>
<keyword evidence="6 9" id="KW-0496">Mitochondrion</keyword>
<evidence type="ECO:0000256" key="1">
    <source>
        <dbReference type="ARBA" id="ARBA00004325"/>
    </source>
</evidence>
<keyword evidence="2" id="KW-0813">Transport</keyword>
<keyword evidence="7 8" id="KW-0472">Membrane</keyword>
<evidence type="ECO:0000256" key="6">
    <source>
        <dbReference type="ARBA" id="ARBA00023128"/>
    </source>
</evidence>
<keyword evidence="3" id="KW-0138">CF(0)</keyword>
<comment type="subcellular location">
    <subcellularLocation>
        <location evidence="1">Mitochondrion membrane</location>
    </subcellularLocation>
</comment>
<evidence type="ECO:0000256" key="5">
    <source>
        <dbReference type="ARBA" id="ARBA00023065"/>
    </source>
</evidence>
<proteinExistence type="predicted"/>
<evidence type="ECO:0000313" key="9">
    <source>
        <dbReference type="EMBL" id="QGN73937.1"/>
    </source>
</evidence>
<organism evidence="9">
    <name type="scientific">prasinophyte sp. MBIC10622</name>
    <dbReference type="NCBI Taxonomy" id="156113"/>
    <lineage>
        <taxon>Eukaryota</taxon>
        <taxon>Viridiplantae</taxon>
        <taxon>Chlorophyta</taxon>
    </lineage>
</organism>
<keyword evidence="8" id="KW-0812">Transmembrane</keyword>
<dbReference type="GO" id="GO:0031966">
    <property type="term" value="C:mitochondrial membrane"/>
    <property type="evidence" value="ECO:0007669"/>
    <property type="project" value="UniProtKB-SubCell"/>
</dbReference>
<gene>
    <name evidence="9" type="primary">atp4</name>
</gene>
<keyword evidence="4" id="KW-0375">Hydrogen ion transport</keyword>
<geneLocation type="mitochondrion" evidence="9"/>
<evidence type="ECO:0000256" key="4">
    <source>
        <dbReference type="ARBA" id="ARBA00022781"/>
    </source>
</evidence>
<dbReference type="GO" id="GO:0015078">
    <property type="term" value="F:proton transmembrane transporter activity"/>
    <property type="evidence" value="ECO:0007669"/>
    <property type="project" value="InterPro"/>
</dbReference>
<dbReference type="GO" id="GO:0015986">
    <property type="term" value="P:proton motive force-driven ATP synthesis"/>
    <property type="evidence" value="ECO:0007669"/>
    <property type="project" value="InterPro"/>
</dbReference>
<dbReference type="GO" id="GO:0045259">
    <property type="term" value="C:proton-transporting ATP synthase complex"/>
    <property type="evidence" value="ECO:0007669"/>
    <property type="project" value="UniProtKB-KW"/>
</dbReference>
<name>A0A650AKH2_9CHLO</name>
<feature type="transmembrane region" description="Helical" evidence="8">
    <location>
        <begin position="36"/>
        <end position="54"/>
    </location>
</feature>